<evidence type="ECO:0000313" key="2">
    <source>
        <dbReference type="EMBL" id="SOU40663.1"/>
    </source>
</evidence>
<protein>
    <recommendedName>
        <fullName evidence="5">Dienelactone hydrolase domain-containing protein</fullName>
    </recommendedName>
</protein>
<name>A0A2K4X8N1_PSEVC</name>
<dbReference type="InterPro" id="IPR029058">
    <property type="entry name" value="AB_hydrolase_fold"/>
</dbReference>
<accession>A0A2K4X8N1</accession>
<proteinExistence type="predicted"/>
<organism evidence="2 3">
    <name type="scientific">Pseudoalteromonas carrageenovora IAM 12662</name>
    <dbReference type="NCBI Taxonomy" id="1314868"/>
    <lineage>
        <taxon>Bacteria</taxon>
        <taxon>Pseudomonadati</taxon>
        <taxon>Pseudomonadota</taxon>
        <taxon>Gammaproteobacteria</taxon>
        <taxon>Alteromonadales</taxon>
        <taxon>Pseudoalteromonadaceae</taxon>
        <taxon>Pseudoalteromonas</taxon>
    </lineage>
</organism>
<gene>
    <name evidence="2" type="ORF">PCAR9_A21115</name>
    <name evidence="1" type="ORF">PCARR_a1274</name>
</gene>
<reference evidence="2 3" key="2">
    <citation type="submission" date="2017-11" db="EMBL/GenBank/DDBJ databases">
        <authorList>
            <person name="Han C.G."/>
        </authorList>
    </citation>
    <scope>NUCLEOTIDE SEQUENCE [LARGE SCALE GENOMIC DNA]</scope>
    <source>
        <strain evidence="3">ATCC 43555</strain>
        <strain evidence="2">ATCC43555</strain>
    </source>
</reference>
<dbReference type="SUPFAM" id="SSF53474">
    <property type="entry name" value="alpha/beta-Hydrolases"/>
    <property type="match status" value="1"/>
</dbReference>
<dbReference type="Proteomes" id="UP000615003">
    <property type="component" value="Unassembled WGS sequence"/>
</dbReference>
<dbReference type="OrthoDB" id="8478808at2"/>
<evidence type="ECO:0000313" key="1">
    <source>
        <dbReference type="EMBL" id="MBE0382996.1"/>
    </source>
</evidence>
<dbReference type="Proteomes" id="UP000238288">
    <property type="component" value="Chromosome PCAR9a"/>
</dbReference>
<keyword evidence="4" id="KW-1185">Reference proteome</keyword>
<dbReference type="GeneID" id="93663324"/>
<evidence type="ECO:0000313" key="3">
    <source>
        <dbReference type="Proteomes" id="UP000238288"/>
    </source>
</evidence>
<dbReference type="EMBL" id="LT965928">
    <property type="protein sequence ID" value="SOU40663.1"/>
    <property type="molecule type" value="Genomic_DNA"/>
</dbReference>
<dbReference type="EMBL" id="AQGW01000020">
    <property type="protein sequence ID" value="MBE0382996.1"/>
    <property type="molecule type" value="Genomic_DNA"/>
</dbReference>
<evidence type="ECO:0008006" key="5">
    <source>
        <dbReference type="Google" id="ProtNLM"/>
    </source>
</evidence>
<evidence type="ECO:0000313" key="4">
    <source>
        <dbReference type="Proteomes" id="UP000615003"/>
    </source>
</evidence>
<dbReference type="AlphaFoldDB" id="A0A2K4X8N1"/>
<sequence>MNYIIVSDIFGLTPALTKLSDAIMAKTVIIEPYDGKSQPYDTEQYYYDKFIKNSNHDNYAAKVKNVFDELDSPTVCIAFSAGASAAWRAQLLTGNPHLKKLIGFYPSQIRNNLDVNATIPCEFIFPQHEPHFNVDDIINSLALKVGVKCSKTTFLHGFMNQYSVNFNATAFDEYIHYINSAKAC</sequence>
<dbReference type="RefSeq" id="WP_104642485.1">
    <property type="nucleotide sequence ID" value="NZ_AQGW01000020.1"/>
</dbReference>
<reference evidence="1 4" key="1">
    <citation type="submission" date="2015-06" db="EMBL/GenBank/DDBJ databases">
        <title>Genome sequence of Pseudoalteromonas carrageenovora.</title>
        <authorList>
            <person name="Xie B.-B."/>
            <person name="Rong J.-C."/>
            <person name="Qin Q.-L."/>
            <person name="Zhang Y.-Z."/>
        </authorList>
    </citation>
    <scope>NUCLEOTIDE SEQUENCE [LARGE SCALE GENOMIC DNA]</scope>
    <source>
        <strain evidence="1 4">IAM 12662</strain>
    </source>
</reference>